<accession>A0A914CG98</accession>
<dbReference type="AlphaFoldDB" id="A0A914CG98"/>
<dbReference type="GO" id="GO:0019216">
    <property type="term" value="P:regulation of lipid metabolic process"/>
    <property type="evidence" value="ECO:0007669"/>
    <property type="project" value="TreeGrafter"/>
</dbReference>
<name>A0A914CG98_9BILA</name>
<proteinExistence type="inferred from homology"/>
<evidence type="ECO:0000256" key="1">
    <source>
        <dbReference type="ARBA" id="ARBA00007584"/>
    </source>
</evidence>
<dbReference type="Proteomes" id="UP000887540">
    <property type="component" value="Unplaced"/>
</dbReference>
<sequence>MGLPAIQVVMIIARQLSRPIADWIMRWGKDHPGFRNKFLIPTGRALAHLTTRVRMKNLGLGAPTSIAPVSEAAALEQASEFLQQVTIFFYMVGVTSGYYFYTKATAKEYTEEEQFEEFKQEIERRFMEIDDKINQIVHQKGIKLKPYIPPPLPVKEPTEIPRNDSLFSSISLGMLDLDALKKLLPIKSIQEVPKKQNESQDPMPVEMNKKS</sequence>
<dbReference type="PANTHER" id="PTHR12499">
    <property type="entry name" value="OPTIC ATROPHY 3 PROTEIN OPA3"/>
    <property type="match status" value="1"/>
</dbReference>
<feature type="region of interest" description="Disordered" evidence="3">
    <location>
        <begin position="192"/>
        <end position="211"/>
    </location>
</feature>
<organism evidence="4 5">
    <name type="scientific">Acrobeloides nanus</name>
    <dbReference type="NCBI Taxonomy" id="290746"/>
    <lineage>
        <taxon>Eukaryota</taxon>
        <taxon>Metazoa</taxon>
        <taxon>Ecdysozoa</taxon>
        <taxon>Nematoda</taxon>
        <taxon>Chromadorea</taxon>
        <taxon>Rhabditida</taxon>
        <taxon>Tylenchina</taxon>
        <taxon>Cephalobomorpha</taxon>
        <taxon>Cephaloboidea</taxon>
        <taxon>Cephalobidae</taxon>
        <taxon>Acrobeloides</taxon>
    </lineage>
</organism>
<comment type="similarity">
    <text evidence="1">Belongs to the OPA3 family.</text>
</comment>
<dbReference type="GO" id="GO:0005739">
    <property type="term" value="C:mitochondrion"/>
    <property type="evidence" value="ECO:0007669"/>
    <property type="project" value="TreeGrafter"/>
</dbReference>
<evidence type="ECO:0000256" key="3">
    <source>
        <dbReference type="SAM" id="MobiDB-lite"/>
    </source>
</evidence>
<evidence type="ECO:0000256" key="2">
    <source>
        <dbReference type="ARBA" id="ARBA00023054"/>
    </source>
</evidence>
<dbReference type="Pfam" id="PF07047">
    <property type="entry name" value="OPA3"/>
    <property type="match status" value="1"/>
</dbReference>
<dbReference type="PANTHER" id="PTHR12499:SF0">
    <property type="entry name" value="OPTIC ATROPHY 3 PROTEIN"/>
    <property type="match status" value="1"/>
</dbReference>
<reference evidence="5" key="1">
    <citation type="submission" date="2022-11" db="UniProtKB">
        <authorList>
            <consortium name="WormBaseParasite"/>
        </authorList>
    </citation>
    <scope>IDENTIFICATION</scope>
</reference>
<dbReference type="InterPro" id="IPR010754">
    <property type="entry name" value="OPA3-like"/>
</dbReference>
<keyword evidence="2" id="KW-0175">Coiled coil</keyword>
<protein>
    <submittedName>
        <fullName evidence="5">OPA3-like protein</fullName>
    </submittedName>
</protein>
<keyword evidence="4" id="KW-1185">Reference proteome</keyword>
<evidence type="ECO:0000313" key="4">
    <source>
        <dbReference type="Proteomes" id="UP000887540"/>
    </source>
</evidence>
<evidence type="ECO:0000313" key="5">
    <source>
        <dbReference type="WBParaSite" id="ACRNAN_scaffold1011.g26995.t1"/>
    </source>
</evidence>
<dbReference type="WBParaSite" id="ACRNAN_scaffold1011.g26995.t1">
    <property type="protein sequence ID" value="ACRNAN_scaffold1011.g26995.t1"/>
    <property type="gene ID" value="ACRNAN_scaffold1011.g26995"/>
</dbReference>